<comment type="caution">
    <text evidence="1">The sequence shown here is derived from an EMBL/GenBank/DDBJ whole genome shotgun (WGS) entry which is preliminary data.</text>
</comment>
<protein>
    <submittedName>
        <fullName evidence="1">Uncharacterized protein</fullName>
    </submittedName>
</protein>
<dbReference type="AlphaFoldDB" id="A0A1J5NWC6"/>
<proteinExistence type="predicted"/>
<name>A0A1J5NWC6_9ZZZZ</name>
<evidence type="ECO:0000313" key="1">
    <source>
        <dbReference type="EMBL" id="OIQ63030.1"/>
    </source>
</evidence>
<dbReference type="EMBL" id="MLJW01009374">
    <property type="protein sequence ID" value="OIQ63030.1"/>
    <property type="molecule type" value="Genomic_DNA"/>
</dbReference>
<reference evidence="1" key="1">
    <citation type="submission" date="2016-10" db="EMBL/GenBank/DDBJ databases">
        <title>Sequence of Gallionella enrichment culture.</title>
        <authorList>
            <person name="Poehlein A."/>
            <person name="Muehling M."/>
            <person name="Daniel R."/>
        </authorList>
    </citation>
    <scope>NUCLEOTIDE SEQUENCE</scope>
</reference>
<organism evidence="1">
    <name type="scientific">mine drainage metagenome</name>
    <dbReference type="NCBI Taxonomy" id="410659"/>
    <lineage>
        <taxon>unclassified sequences</taxon>
        <taxon>metagenomes</taxon>
        <taxon>ecological metagenomes</taxon>
    </lineage>
</organism>
<gene>
    <name evidence="1" type="ORF">GALL_554350</name>
</gene>
<accession>A0A1J5NWC6</accession>
<sequence>MATVRKCTTRPSGLERRQQIENMRAAALALIKARPQWITISGRRCPTYEGDGLRIIHYTPFQGLHLSQPSMPALAAGSSDQEKFRAATLFQRFKQPGSGLNIWSGGKKVLNIVWDGDGEIEVVSFKRGDWERKLA</sequence>